<evidence type="ECO:0000313" key="6">
    <source>
        <dbReference type="EMBL" id="QOS39425.1"/>
    </source>
</evidence>
<dbReference type="KEGG" id="trc:DYE49_02710"/>
<evidence type="ECO:0000256" key="5">
    <source>
        <dbReference type="ARBA" id="ARBA00023027"/>
    </source>
</evidence>
<dbReference type="InterPro" id="IPR052206">
    <property type="entry name" value="Retinol_saturase"/>
</dbReference>
<reference evidence="6 7" key="1">
    <citation type="submission" date="2018-08" db="EMBL/GenBank/DDBJ databases">
        <title>The first complete genome of Treponema rectale (CHPAT), a commensal spirochete of the bovine rectum.</title>
        <authorList>
            <person name="Staton G.J."/>
            <person name="Clegg S.R."/>
            <person name="Carter S.D."/>
            <person name="Radford A.D."/>
            <person name="Darby A."/>
            <person name="Hall N."/>
            <person name="Birtles R.J."/>
            <person name="Evans N.J."/>
        </authorList>
    </citation>
    <scope>NUCLEOTIDE SEQUENCE [LARGE SCALE GENOMIC DNA]</scope>
    <source>
        <strain evidence="6 7">CHPA</strain>
    </source>
</reference>
<organism evidence="6 7">
    <name type="scientific">Treponema rectale</name>
    <dbReference type="NCBI Taxonomy" id="744512"/>
    <lineage>
        <taxon>Bacteria</taxon>
        <taxon>Pseudomonadati</taxon>
        <taxon>Spirochaetota</taxon>
        <taxon>Spirochaetia</taxon>
        <taxon>Spirochaetales</taxon>
        <taxon>Treponemataceae</taxon>
        <taxon>Treponema</taxon>
    </lineage>
</organism>
<proteinExistence type="predicted"/>
<dbReference type="EMBL" id="CP031517">
    <property type="protein sequence ID" value="QOS39425.1"/>
    <property type="molecule type" value="Genomic_DNA"/>
</dbReference>
<dbReference type="PANTHER" id="PTHR46091:SF3">
    <property type="entry name" value="AMINE OXIDASE DOMAIN-CONTAINING PROTEIN"/>
    <property type="match status" value="1"/>
</dbReference>
<dbReference type="PANTHER" id="PTHR46091">
    <property type="entry name" value="BLR7054 PROTEIN"/>
    <property type="match status" value="1"/>
</dbReference>
<dbReference type="InterPro" id="IPR036188">
    <property type="entry name" value="FAD/NAD-bd_sf"/>
</dbReference>
<dbReference type="AlphaFoldDB" id="A0A7M1XK99"/>
<evidence type="ECO:0000256" key="1">
    <source>
        <dbReference type="ARBA" id="ARBA00022630"/>
    </source>
</evidence>
<dbReference type="SUPFAM" id="SSF51905">
    <property type="entry name" value="FAD/NAD(P)-binding domain"/>
    <property type="match status" value="1"/>
</dbReference>
<keyword evidence="2" id="KW-0732">Signal</keyword>
<evidence type="ECO:0000256" key="2">
    <source>
        <dbReference type="ARBA" id="ARBA00022729"/>
    </source>
</evidence>
<protein>
    <submittedName>
        <fullName evidence="6">NAD(P)/FAD-dependent oxidoreductase</fullName>
    </submittedName>
</protein>
<accession>A0A7M1XK99</accession>
<dbReference type="Proteomes" id="UP000593591">
    <property type="component" value="Chromosome"/>
</dbReference>
<gene>
    <name evidence="6" type="ORF">DYE49_02710</name>
</gene>
<name>A0A7M1XK99_9SPIR</name>
<keyword evidence="3" id="KW-0274">FAD</keyword>
<keyword evidence="4" id="KW-0521">NADP</keyword>
<evidence type="ECO:0000313" key="7">
    <source>
        <dbReference type="Proteomes" id="UP000593591"/>
    </source>
</evidence>
<keyword evidence="5" id="KW-0520">NAD</keyword>
<dbReference type="Gene3D" id="3.50.50.60">
    <property type="entry name" value="FAD/NAD(P)-binding domain"/>
    <property type="match status" value="2"/>
</dbReference>
<evidence type="ECO:0000256" key="4">
    <source>
        <dbReference type="ARBA" id="ARBA00022857"/>
    </source>
</evidence>
<keyword evidence="1" id="KW-0285">Flavoprotein</keyword>
<evidence type="ECO:0000256" key="3">
    <source>
        <dbReference type="ARBA" id="ARBA00022827"/>
    </source>
</evidence>
<sequence length="530" mass="59773">MEKSFFKPEYDCIIIGSALAGMTAAITLRKKGFDNILILERQDMPGGVTTSFVRGGIELEASLHEMSSISSKECPLSVRKFLQENEIDVDWMKSDVAYRYVEPGLDCLVHAGENGTYERAAHDIALAVGDENGEIYERVLMFFHDCKKVYDSITGLADGKLLDIKLIENHIDLIRGLGYSLESVLKAYHLPSKVERILSAYWSYLGNTPDDLPYILYSYIVADYIGYGPYLCKKTSHELSLQLAECCTRMGIEIEYHQEVEKILVSDHHVVGVRLSSGQVLYSNYVISGAYPNSVYTKMIEPQEEVKKEAFKMLNSRQLGSTVFSLLLVLDQSPEELGIDTYMTFYAPSGMNYKKITKSYHSSHDYRYTMNVCMNIVNKDCSPKGTTIYSITALPYPDGWKNVTPYNYETYKQRVAKEMIEMESKRLGISLKDHIKEIEFITPVSIAHYSKSFRGCIYGYKSCQNDSIGARIMTHNEELFIPGLAFAGAHQYAGDGMGPAINNGMQAAMDILSQWNKDVPAPLKKLIIKK</sequence>
<dbReference type="Pfam" id="PF13450">
    <property type="entry name" value="NAD_binding_8"/>
    <property type="match status" value="1"/>
</dbReference>